<name>A0A914CQW9_9BILA</name>
<proteinExistence type="predicted"/>
<protein>
    <submittedName>
        <fullName evidence="3">Ground-like domain-containing protein</fullName>
    </submittedName>
</protein>
<accession>A0A914CQW9</accession>
<evidence type="ECO:0000259" key="1">
    <source>
        <dbReference type="Pfam" id="PF04155"/>
    </source>
</evidence>
<organism evidence="2 3">
    <name type="scientific">Acrobeloides nanus</name>
    <dbReference type="NCBI Taxonomy" id="290746"/>
    <lineage>
        <taxon>Eukaryota</taxon>
        <taxon>Metazoa</taxon>
        <taxon>Ecdysozoa</taxon>
        <taxon>Nematoda</taxon>
        <taxon>Chromadorea</taxon>
        <taxon>Rhabditida</taxon>
        <taxon>Tylenchina</taxon>
        <taxon>Cephalobomorpha</taxon>
        <taxon>Cephaloboidea</taxon>
        <taxon>Cephalobidae</taxon>
        <taxon>Acrobeloides</taxon>
    </lineage>
</organism>
<reference evidence="3" key="1">
    <citation type="submission" date="2022-11" db="UniProtKB">
        <authorList>
            <consortium name="WormBaseParasite"/>
        </authorList>
    </citation>
    <scope>IDENTIFICATION</scope>
</reference>
<dbReference type="AlphaFoldDB" id="A0A914CQW9"/>
<dbReference type="Pfam" id="PF04155">
    <property type="entry name" value="Ground-like"/>
    <property type="match status" value="1"/>
</dbReference>
<dbReference type="InterPro" id="IPR007284">
    <property type="entry name" value="Ground-like_dom"/>
</dbReference>
<evidence type="ECO:0000313" key="2">
    <source>
        <dbReference type="Proteomes" id="UP000887540"/>
    </source>
</evidence>
<evidence type="ECO:0000313" key="3">
    <source>
        <dbReference type="WBParaSite" id="ACRNAN_scaffold1325.g29785.t1"/>
    </source>
</evidence>
<feature type="domain" description="Ground-like" evidence="1">
    <location>
        <begin position="259"/>
        <end position="328"/>
    </location>
</feature>
<dbReference type="Proteomes" id="UP000887540">
    <property type="component" value="Unplaced"/>
</dbReference>
<keyword evidence="2" id="KW-1185">Reference proteome</keyword>
<sequence length="330" mass="35843">MLTVSLDSIKAAIGGCGGCATGGCGGFGGFPNLFGGLPQGNPFAPPVKLCNERHEHHRERIVTPPVAPYPEGCRAPPCFANPPLPPPGQVYQRQVMTACTKCPEQLYLPRMVTTPRVYPEIPPEEAPSVSRQVQKIVPTPEGPKDIFQATEDLPRPVPVPIVPTEPTPTTPPKPIPTPIVPPAGCPELQRYGYVQQYQQAYPYSPYAYRPTVVVPAPVPQPLQPVQSCCAGCAGGCGHAKNRRALSQRIHVDGDLHRNYTCSSEQLKKIMLNSFASSMALAKLEIQQDAELIIGPSFHVICSPSEFDYVTRTSLYCQVELEQGICYAFQT</sequence>
<dbReference type="WBParaSite" id="ACRNAN_scaffold1325.g29785.t1">
    <property type="protein sequence ID" value="ACRNAN_scaffold1325.g29785.t1"/>
    <property type="gene ID" value="ACRNAN_scaffold1325.g29785"/>
</dbReference>